<name>A0A372GG53_9ACTN</name>
<dbReference type="GO" id="GO:0020037">
    <property type="term" value="F:heme binding"/>
    <property type="evidence" value="ECO:0007669"/>
    <property type="project" value="InterPro"/>
</dbReference>
<dbReference type="InterPro" id="IPR017972">
    <property type="entry name" value="Cyt_P450_CS"/>
</dbReference>
<dbReference type="InterPro" id="IPR001128">
    <property type="entry name" value="Cyt_P450"/>
</dbReference>
<evidence type="ECO:0000256" key="3">
    <source>
        <dbReference type="ARBA" id="ARBA00022723"/>
    </source>
</evidence>
<sequence length="395" mass="44595">MRVEDWHVHPKHVWIHGGRPEQIVDYDDELKMWNVYGYPEAVEILTQPTVYSNDCGRLDPIELPADICAGDFSQMDPPEHRKVRGLVEYAFTPNLVAGLEARVEALVHEMLDELDGRDGFDLVSELSTPLPLTVICELLGVPREDRARIHDWSHRMVDDSEDFEPPEAAVEKPHELQRAFDLLREMREYWTGLADVRRRRPGDDLLSHLVRAEVGGERLTETEVFNIANRLVINGHHSTSMLLSNTMLILDAFPEQAARVRADRSLLATMIEESLRFLSPISTVGKATTTDVVVAGTRIPKDQLVMVWNGAANRDERVFDDPHAFDPARTPNPHLGFGRGVHFCVGRRLGRMVARIAVNVLMDRFPELRTDPDRPPSFIQIADAGGMDSMPVLVA</sequence>
<reference evidence="8 9" key="1">
    <citation type="submission" date="2018-08" db="EMBL/GenBank/DDBJ databases">
        <title>Actinomadura spongicola sp. nov., isolated from marine sponge Leucetta chagosensis.</title>
        <authorList>
            <person name="Li L."/>
            <person name="Lin H.W."/>
        </authorList>
    </citation>
    <scope>NUCLEOTIDE SEQUENCE [LARGE SCALE GENOMIC DNA]</scope>
    <source>
        <strain evidence="8 9">LHW52907</strain>
    </source>
</reference>
<protein>
    <submittedName>
        <fullName evidence="8">Cytochrome P450</fullName>
    </submittedName>
</protein>
<keyword evidence="2 7" id="KW-0349">Heme</keyword>
<dbReference type="Pfam" id="PF00067">
    <property type="entry name" value="p450"/>
    <property type="match status" value="1"/>
</dbReference>
<keyword evidence="6 7" id="KW-0503">Monooxygenase</keyword>
<keyword evidence="4 7" id="KW-0560">Oxidoreductase</keyword>
<dbReference type="CDD" id="cd11032">
    <property type="entry name" value="P450_EryK-like"/>
    <property type="match status" value="1"/>
</dbReference>
<evidence type="ECO:0000313" key="8">
    <source>
        <dbReference type="EMBL" id="RFS84172.1"/>
    </source>
</evidence>
<dbReference type="RefSeq" id="WP_117400859.1">
    <property type="nucleotide sequence ID" value="NZ_QVNQ01000005.1"/>
</dbReference>
<dbReference type="InterPro" id="IPR036396">
    <property type="entry name" value="Cyt_P450_sf"/>
</dbReference>
<dbReference type="OrthoDB" id="4133219at2"/>
<evidence type="ECO:0000256" key="7">
    <source>
        <dbReference type="RuleBase" id="RU000461"/>
    </source>
</evidence>
<dbReference type="FunFam" id="1.10.630.10:FF:000018">
    <property type="entry name" value="Cytochrome P450 monooxygenase"/>
    <property type="match status" value="1"/>
</dbReference>
<evidence type="ECO:0000256" key="5">
    <source>
        <dbReference type="ARBA" id="ARBA00023004"/>
    </source>
</evidence>
<dbReference type="PRINTS" id="PR00359">
    <property type="entry name" value="BP450"/>
</dbReference>
<dbReference type="Proteomes" id="UP000262882">
    <property type="component" value="Unassembled WGS sequence"/>
</dbReference>
<dbReference type="Gene3D" id="1.10.630.10">
    <property type="entry name" value="Cytochrome P450"/>
    <property type="match status" value="1"/>
</dbReference>
<evidence type="ECO:0000256" key="1">
    <source>
        <dbReference type="ARBA" id="ARBA00010617"/>
    </source>
</evidence>
<dbReference type="PROSITE" id="PS00086">
    <property type="entry name" value="CYTOCHROME_P450"/>
    <property type="match status" value="1"/>
</dbReference>
<dbReference type="PANTHER" id="PTHR46696:SF1">
    <property type="entry name" value="CYTOCHROME P450 YJIB-RELATED"/>
    <property type="match status" value="1"/>
</dbReference>
<organism evidence="8 9">
    <name type="scientific">Actinomadura spongiicola</name>
    <dbReference type="NCBI Taxonomy" id="2303421"/>
    <lineage>
        <taxon>Bacteria</taxon>
        <taxon>Bacillati</taxon>
        <taxon>Actinomycetota</taxon>
        <taxon>Actinomycetes</taxon>
        <taxon>Streptosporangiales</taxon>
        <taxon>Thermomonosporaceae</taxon>
        <taxon>Actinomadura</taxon>
    </lineage>
</organism>
<dbReference type="EMBL" id="QVNQ01000005">
    <property type="protein sequence ID" value="RFS84172.1"/>
    <property type="molecule type" value="Genomic_DNA"/>
</dbReference>
<accession>A0A372GG53</accession>
<dbReference type="AlphaFoldDB" id="A0A372GG53"/>
<evidence type="ECO:0000313" key="9">
    <source>
        <dbReference type="Proteomes" id="UP000262882"/>
    </source>
</evidence>
<evidence type="ECO:0000256" key="2">
    <source>
        <dbReference type="ARBA" id="ARBA00022617"/>
    </source>
</evidence>
<keyword evidence="5 7" id="KW-0408">Iron</keyword>
<keyword evidence="3 7" id="KW-0479">Metal-binding</keyword>
<gene>
    <name evidence="8" type="ORF">D0T12_18665</name>
</gene>
<dbReference type="SUPFAM" id="SSF48264">
    <property type="entry name" value="Cytochrome P450"/>
    <property type="match status" value="1"/>
</dbReference>
<dbReference type="PANTHER" id="PTHR46696">
    <property type="entry name" value="P450, PUTATIVE (EUROFUNG)-RELATED"/>
    <property type="match status" value="1"/>
</dbReference>
<evidence type="ECO:0000256" key="4">
    <source>
        <dbReference type="ARBA" id="ARBA00023002"/>
    </source>
</evidence>
<proteinExistence type="inferred from homology"/>
<keyword evidence="9" id="KW-1185">Reference proteome</keyword>
<evidence type="ECO:0000256" key="6">
    <source>
        <dbReference type="ARBA" id="ARBA00023033"/>
    </source>
</evidence>
<dbReference type="GO" id="GO:0004497">
    <property type="term" value="F:monooxygenase activity"/>
    <property type="evidence" value="ECO:0007669"/>
    <property type="project" value="UniProtKB-KW"/>
</dbReference>
<dbReference type="GO" id="GO:0005506">
    <property type="term" value="F:iron ion binding"/>
    <property type="evidence" value="ECO:0007669"/>
    <property type="project" value="InterPro"/>
</dbReference>
<comment type="similarity">
    <text evidence="1 7">Belongs to the cytochrome P450 family.</text>
</comment>
<dbReference type="GO" id="GO:0016705">
    <property type="term" value="F:oxidoreductase activity, acting on paired donors, with incorporation or reduction of molecular oxygen"/>
    <property type="evidence" value="ECO:0007669"/>
    <property type="project" value="InterPro"/>
</dbReference>
<comment type="caution">
    <text evidence="8">The sequence shown here is derived from an EMBL/GenBank/DDBJ whole genome shotgun (WGS) entry which is preliminary data.</text>
</comment>
<dbReference type="InterPro" id="IPR002397">
    <property type="entry name" value="Cyt_P450_B"/>
</dbReference>